<evidence type="ECO:0000313" key="2">
    <source>
        <dbReference type="EMBL" id="MCT2564168.1"/>
    </source>
</evidence>
<dbReference type="Proteomes" id="UP001525566">
    <property type="component" value="Unassembled WGS sequence"/>
</dbReference>
<feature type="transmembrane region" description="Helical" evidence="1">
    <location>
        <begin position="15"/>
        <end position="33"/>
    </location>
</feature>
<accession>A0ABT2IZ86</accession>
<keyword evidence="3" id="KW-1185">Reference proteome</keyword>
<sequence length="185" mass="21757">MTRSEQIKKLISKPYFILFIILVLLFCLDTFVLKPFIKEHYLDQDLQSFKDFSWRYLLVIAVVIAIVVSICIKAKKILEIISVCLYSAFFALFAFRTLFIHILLLTNFQTEKERIINTYEVINHKEAMVFWLDGGKENSIHDDNAIELIDKKRKAKGLKSIFEYKTGDKVKVEFKRGVFNVNYLD</sequence>
<feature type="transmembrane region" description="Helical" evidence="1">
    <location>
        <begin position="53"/>
        <end position="72"/>
    </location>
</feature>
<keyword evidence="1" id="KW-0812">Transmembrane</keyword>
<comment type="caution">
    <text evidence="2">The sequence shown here is derived from an EMBL/GenBank/DDBJ whole genome shotgun (WGS) entry which is preliminary data.</text>
</comment>
<reference evidence="2 3" key="1">
    <citation type="submission" date="2022-09" db="EMBL/GenBank/DDBJ databases">
        <title>Chryseobacterium oleae sp.nov., isolated from the inter-root soil of Pyrola calliantha H. Andr. in Tibet.</title>
        <authorList>
            <person name="Li Z."/>
        </authorList>
    </citation>
    <scope>NUCLEOTIDE SEQUENCE [LARGE SCALE GENOMIC DNA]</scope>
    <source>
        <strain evidence="3">pc1-10</strain>
    </source>
</reference>
<name>A0ABT2IZ86_9FLAO</name>
<gene>
    <name evidence="2" type="ORF">N0B48_19930</name>
</gene>
<protein>
    <submittedName>
        <fullName evidence="2">Uncharacterized protein</fullName>
    </submittedName>
</protein>
<dbReference type="EMBL" id="JAOAMU010000007">
    <property type="protein sequence ID" value="MCT2564168.1"/>
    <property type="molecule type" value="Genomic_DNA"/>
</dbReference>
<proteinExistence type="predicted"/>
<evidence type="ECO:0000313" key="3">
    <source>
        <dbReference type="Proteomes" id="UP001525566"/>
    </source>
</evidence>
<feature type="transmembrane region" description="Helical" evidence="1">
    <location>
        <begin position="84"/>
        <end position="104"/>
    </location>
</feature>
<dbReference type="RefSeq" id="WP_259840857.1">
    <property type="nucleotide sequence ID" value="NZ_JAOAMU010000007.1"/>
</dbReference>
<organism evidence="2 3">
    <name type="scientific">Chryseobacterium herbae</name>
    <dbReference type="NCBI Taxonomy" id="2976476"/>
    <lineage>
        <taxon>Bacteria</taxon>
        <taxon>Pseudomonadati</taxon>
        <taxon>Bacteroidota</taxon>
        <taxon>Flavobacteriia</taxon>
        <taxon>Flavobacteriales</taxon>
        <taxon>Weeksellaceae</taxon>
        <taxon>Chryseobacterium group</taxon>
        <taxon>Chryseobacterium</taxon>
    </lineage>
</organism>
<keyword evidence="1" id="KW-0472">Membrane</keyword>
<keyword evidence="1" id="KW-1133">Transmembrane helix</keyword>
<evidence type="ECO:0000256" key="1">
    <source>
        <dbReference type="SAM" id="Phobius"/>
    </source>
</evidence>